<reference evidence="3" key="3">
    <citation type="submission" date="2025-08" db="UniProtKB">
        <authorList>
            <consortium name="RefSeq"/>
        </authorList>
    </citation>
    <scope>IDENTIFICATION</scope>
    <source>
        <strain evidence="3">CBS 342.82</strain>
    </source>
</reference>
<dbReference type="AlphaFoldDB" id="A0A6J3LXA1"/>
<sequence>MHSPTLALTTLLTLTTLASASTTLNSPISDLHVLVSRQSSGGSSDSATCRNGIAASCVGSSATANSCRSALCSTSCLKFVPGIQSCCDDKTSDIATFSKCGEDKIASGSATVSPTATAAPKTNGVDHLGVGAGQLGVVGSAAAWALGWLLVL</sequence>
<dbReference type="RefSeq" id="XP_033456303.1">
    <property type="nucleotide sequence ID" value="XM_033603450.1"/>
</dbReference>
<keyword evidence="1" id="KW-0732">Signal</keyword>
<evidence type="ECO:0000256" key="1">
    <source>
        <dbReference type="SAM" id="SignalP"/>
    </source>
</evidence>
<reference evidence="3" key="1">
    <citation type="submission" date="2020-01" db="EMBL/GenBank/DDBJ databases">
        <authorList>
            <consortium name="DOE Joint Genome Institute"/>
            <person name="Haridas S."/>
            <person name="Albert R."/>
            <person name="Binder M."/>
            <person name="Bloem J."/>
            <person name="Labutti K."/>
            <person name="Salamov A."/>
            <person name="Andreopoulos B."/>
            <person name="Baker S.E."/>
            <person name="Barry K."/>
            <person name="Bills G."/>
            <person name="Bluhm B.H."/>
            <person name="Cannon C."/>
            <person name="Castanera R."/>
            <person name="Culley D.E."/>
            <person name="Daum C."/>
            <person name="Ezra D."/>
            <person name="Gonzalez J.B."/>
            <person name="Henrissat B."/>
            <person name="Kuo A."/>
            <person name="Liang C."/>
            <person name="Lipzen A."/>
            <person name="Lutzoni F."/>
            <person name="Magnuson J."/>
            <person name="Mondo S."/>
            <person name="Nolan M."/>
            <person name="Ohm R."/>
            <person name="Pangilinan J."/>
            <person name="Park H.-J."/>
            <person name="Ramirez L."/>
            <person name="Alfaro M."/>
            <person name="Sun H."/>
            <person name="Tritt A."/>
            <person name="Yoshinaga Y."/>
            <person name="Zwiers L.-H."/>
            <person name="Turgeon B.G."/>
            <person name="Goodwin S.B."/>
            <person name="Spatafora J.W."/>
            <person name="Crous P.W."/>
            <person name="Grigoriev I.V."/>
        </authorList>
    </citation>
    <scope>NUCLEOTIDE SEQUENCE</scope>
    <source>
        <strain evidence="3">CBS 342.82</strain>
    </source>
</reference>
<gene>
    <name evidence="3" type="ORF">K489DRAFT_373716</name>
</gene>
<organism evidence="3">
    <name type="scientific">Dissoconium aciculare CBS 342.82</name>
    <dbReference type="NCBI Taxonomy" id="1314786"/>
    <lineage>
        <taxon>Eukaryota</taxon>
        <taxon>Fungi</taxon>
        <taxon>Dikarya</taxon>
        <taxon>Ascomycota</taxon>
        <taxon>Pezizomycotina</taxon>
        <taxon>Dothideomycetes</taxon>
        <taxon>Dothideomycetidae</taxon>
        <taxon>Mycosphaerellales</taxon>
        <taxon>Dissoconiaceae</taxon>
        <taxon>Dissoconium</taxon>
    </lineage>
</organism>
<keyword evidence="2" id="KW-1185">Reference proteome</keyword>
<name>A0A6J3LXA1_9PEZI</name>
<feature type="signal peptide" evidence="1">
    <location>
        <begin position="1"/>
        <end position="20"/>
    </location>
</feature>
<evidence type="ECO:0000313" key="2">
    <source>
        <dbReference type="Proteomes" id="UP000504637"/>
    </source>
</evidence>
<proteinExistence type="predicted"/>
<feature type="chain" id="PRO_5026662531" evidence="1">
    <location>
        <begin position="21"/>
        <end position="152"/>
    </location>
</feature>
<protein>
    <submittedName>
        <fullName evidence="3">Uncharacterized protein</fullName>
    </submittedName>
</protein>
<evidence type="ECO:0000313" key="3">
    <source>
        <dbReference type="RefSeq" id="XP_033456303.1"/>
    </source>
</evidence>
<dbReference type="GeneID" id="54361250"/>
<dbReference type="Proteomes" id="UP000504637">
    <property type="component" value="Unplaced"/>
</dbReference>
<reference evidence="3" key="2">
    <citation type="submission" date="2020-04" db="EMBL/GenBank/DDBJ databases">
        <authorList>
            <consortium name="NCBI Genome Project"/>
        </authorList>
    </citation>
    <scope>NUCLEOTIDE SEQUENCE</scope>
    <source>
        <strain evidence="3">CBS 342.82</strain>
    </source>
</reference>
<accession>A0A6J3LXA1</accession>